<evidence type="ECO:0000313" key="3">
    <source>
        <dbReference type="EMBL" id="TNV76131.1"/>
    </source>
</evidence>
<organism evidence="3 4">
    <name type="scientific">Halteria grandinella</name>
    <dbReference type="NCBI Taxonomy" id="5974"/>
    <lineage>
        <taxon>Eukaryota</taxon>
        <taxon>Sar</taxon>
        <taxon>Alveolata</taxon>
        <taxon>Ciliophora</taxon>
        <taxon>Intramacronucleata</taxon>
        <taxon>Spirotrichea</taxon>
        <taxon>Stichotrichia</taxon>
        <taxon>Sporadotrichida</taxon>
        <taxon>Halteriidae</taxon>
        <taxon>Halteria</taxon>
    </lineage>
</organism>
<evidence type="ECO:0000259" key="2">
    <source>
        <dbReference type="Pfam" id="PF07534"/>
    </source>
</evidence>
<evidence type="ECO:0000313" key="4">
    <source>
        <dbReference type="Proteomes" id="UP000785679"/>
    </source>
</evidence>
<keyword evidence="4" id="KW-1185">Reference proteome</keyword>
<dbReference type="Proteomes" id="UP000785679">
    <property type="component" value="Unassembled WGS sequence"/>
</dbReference>
<feature type="signal peptide" evidence="1">
    <location>
        <begin position="1"/>
        <end position="17"/>
    </location>
</feature>
<keyword evidence="1" id="KW-0732">Signal</keyword>
<sequence length="268" mass="30549">MNKTLLAVAALITTVASTSIHIGNCNESLSFAEEHTPGTKFTCTNYQTCKLWDCKVIEVMFPICNKEEDCKSFNCQYRGGKDNTLGGCQFIGSMINITVDESKWLLEQIKVPNLKLKPVLLFRATRDGWLVTDYHSKVDGHTNFYIFIKFKESQRRSAGFTQIDQGIINNLANDNQSFILSIDKRIVATGNQNNRNLNVYPDYGPMFTYGQGFIVLSVQNDDYIDYGFAICGRSEYYMPLEDNQLCSLTGLQKNRDHEIDELEVWHIL</sequence>
<comment type="caution">
    <text evidence="3">The sequence shown here is derived from an EMBL/GenBank/DDBJ whole genome shotgun (WGS) entry which is preliminary data.</text>
</comment>
<feature type="domain" description="TLDc" evidence="2">
    <location>
        <begin position="102"/>
        <end position="267"/>
    </location>
</feature>
<feature type="chain" id="PRO_5035256072" description="TLDc domain-containing protein" evidence="1">
    <location>
        <begin position="18"/>
        <end position="268"/>
    </location>
</feature>
<protein>
    <recommendedName>
        <fullName evidence="2">TLDc domain-containing protein</fullName>
    </recommendedName>
</protein>
<proteinExistence type="predicted"/>
<accession>A0A8J8SZM6</accession>
<dbReference type="InterPro" id="IPR006571">
    <property type="entry name" value="TLDc_dom"/>
</dbReference>
<gene>
    <name evidence="3" type="ORF">FGO68_gene16098</name>
</gene>
<dbReference type="AlphaFoldDB" id="A0A8J8SZM6"/>
<name>A0A8J8SZM6_HALGN</name>
<evidence type="ECO:0000256" key="1">
    <source>
        <dbReference type="SAM" id="SignalP"/>
    </source>
</evidence>
<dbReference type="EMBL" id="RRYP01014136">
    <property type="protein sequence ID" value="TNV76131.1"/>
    <property type="molecule type" value="Genomic_DNA"/>
</dbReference>
<dbReference type="Pfam" id="PF07534">
    <property type="entry name" value="TLD"/>
    <property type="match status" value="1"/>
</dbReference>
<reference evidence="3" key="1">
    <citation type="submission" date="2019-06" db="EMBL/GenBank/DDBJ databases">
        <authorList>
            <person name="Zheng W."/>
        </authorList>
    </citation>
    <scope>NUCLEOTIDE SEQUENCE</scope>
    <source>
        <strain evidence="3">QDHG01</strain>
    </source>
</reference>